<evidence type="ECO:0000313" key="1">
    <source>
        <dbReference type="EMBL" id="MBB5425982.1"/>
    </source>
</evidence>
<proteinExistence type="predicted"/>
<protein>
    <submittedName>
        <fullName evidence="1">Type VI secretion system protein</fullName>
    </submittedName>
</protein>
<evidence type="ECO:0000313" key="2">
    <source>
        <dbReference type="Proteomes" id="UP000592780"/>
    </source>
</evidence>
<organism evidence="1 2">
    <name type="scientific">Paraburkholderia atlantica</name>
    <dbReference type="NCBI Taxonomy" id="2654982"/>
    <lineage>
        <taxon>Bacteria</taxon>
        <taxon>Pseudomonadati</taxon>
        <taxon>Pseudomonadota</taxon>
        <taxon>Betaproteobacteria</taxon>
        <taxon>Burkholderiales</taxon>
        <taxon>Burkholderiaceae</taxon>
        <taxon>Paraburkholderia</taxon>
    </lineage>
</organism>
<dbReference type="OrthoDB" id="8588447at2"/>
<dbReference type="Proteomes" id="UP000592780">
    <property type="component" value="Unassembled WGS sequence"/>
</dbReference>
<accession>A0A6I1PU87</accession>
<name>A0A6I1PU87_PARAM</name>
<gene>
    <name evidence="1" type="ORF">HDG40_004155</name>
</gene>
<dbReference type="PROSITE" id="PS51257">
    <property type="entry name" value="PROKAR_LIPOPROTEIN"/>
    <property type="match status" value="1"/>
</dbReference>
<keyword evidence="2" id="KW-1185">Reference proteome</keyword>
<reference evidence="1 2" key="1">
    <citation type="submission" date="2020-08" db="EMBL/GenBank/DDBJ databases">
        <title>Genomic Encyclopedia of Type Strains, Phase IV (KMG-V): Genome sequencing to study the core and pangenomes of soil and plant-associated prokaryotes.</title>
        <authorList>
            <person name="Whitman W."/>
        </authorList>
    </citation>
    <scope>NUCLEOTIDE SEQUENCE [LARGE SCALE GENOMIC DNA]</scope>
    <source>
        <strain evidence="1 2">JPY158</strain>
    </source>
</reference>
<dbReference type="EMBL" id="JACHDD010000006">
    <property type="protein sequence ID" value="MBB5425982.1"/>
    <property type="molecule type" value="Genomic_DNA"/>
</dbReference>
<dbReference type="AlphaFoldDB" id="A0A6I1PU87"/>
<comment type="caution">
    <text evidence="1">The sequence shown here is derived from an EMBL/GenBank/DDBJ whole genome shotgun (WGS) entry which is preliminary data.</text>
</comment>
<dbReference type="RefSeq" id="WP_018437467.1">
    <property type="nucleotide sequence ID" value="NZ_JACHDD010000006.1"/>
</dbReference>
<sequence length="166" mass="17726">MNKVGLRLRARLARGAAALVAALGVALAVGGCSMLGLSGEKAKWSQVTFTASDDVNNNSPVAVDVVLVSDAAMLARLAEMPASKWFTARDDLVKTYPKNLRYRSWEIVPGLHLDVSGDAFAGSRVAGAFVFANYQDPGAHRARIEHFSGHMVVQLDSNNLTVVDSK</sequence>